<feature type="domain" description="DUF7768" evidence="1">
    <location>
        <begin position="37"/>
        <end position="134"/>
    </location>
</feature>
<protein>
    <submittedName>
        <fullName evidence="2">DUF4406 domain-containing protein</fullName>
    </submittedName>
</protein>
<gene>
    <name evidence="2" type="ORF">FXB42_06425</name>
</gene>
<dbReference type="Proteomes" id="UP000322619">
    <property type="component" value="Unassembled WGS sequence"/>
</dbReference>
<evidence type="ECO:0000313" key="2">
    <source>
        <dbReference type="EMBL" id="TYC86490.1"/>
    </source>
</evidence>
<dbReference type="Pfam" id="PF24963">
    <property type="entry name" value="DUF7768"/>
    <property type="match status" value="1"/>
</dbReference>
<comment type="caution">
    <text evidence="2">The sequence shown here is derived from an EMBL/GenBank/DDBJ whole genome shotgun (WGS) entry which is preliminary data.</text>
</comment>
<dbReference type="AlphaFoldDB" id="A0A5D0WQI5"/>
<evidence type="ECO:0000259" key="1">
    <source>
        <dbReference type="Pfam" id="PF24963"/>
    </source>
</evidence>
<proteinExistence type="predicted"/>
<accession>A0A5D0WQI5</accession>
<organism evidence="2 3">
    <name type="scientific">Acetobacterium wieringae</name>
    <dbReference type="NCBI Taxonomy" id="52694"/>
    <lineage>
        <taxon>Bacteria</taxon>
        <taxon>Bacillati</taxon>
        <taxon>Bacillota</taxon>
        <taxon>Clostridia</taxon>
        <taxon>Eubacteriales</taxon>
        <taxon>Eubacteriaceae</taxon>
        <taxon>Acetobacterium</taxon>
    </lineage>
</organism>
<dbReference type="EMBL" id="VSLA01000010">
    <property type="protein sequence ID" value="TYC86490.1"/>
    <property type="molecule type" value="Genomic_DNA"/>
</dbReference>
<name>A0A5D0WQI5_9FIRM</name>
<dbReference type="InterPro" id="IPR056670">
    <property type="entry name" value="DUF7768"/>
</dbReference>
<dbReference type="RefSeq" id="WP_148637194.1">
    <property type="nucleotide sequence ID" value="NZ_VSLA01000010.1"/>
</dbReference>
<reference evidence="2 3" key="1">
    <citation type="submission" date="2019-08" db="EMBL/GenBank/DDBJ databases">
        <title>Isolation and enrichment of carboxydotrophic bacteria from anaerobic sludge for the production of bio-based chemicals from syngas.</title>
        <authorList>
            <person name="Antares A.L."/>
            <person name="Moreira J."/>
            <person name="Diender M."/>
            <person name="Parshina S.N."/>
            <person name="Stams A.J.M."/>
            <person name="Alves M."/>
            <person name="Alves J.I."/>
            <person name="Sousa D.Z."/>
        </authorList>
    </citation>
    <scope>NUCLEOTIDE SEQUENCE [LARGE SCALE GENOMIC DNA]</scope>
    <source>
        <strain evidence="2 3">JM</strain>
    </source>
</reference>
<dbReference type="Gene3D" id="3.40.50.10400">
    <property type="entry name" value="Hypothetical protein PA1492"/>
    <property type="match status" value="1"/>
</dbReference>
<sequence length="145" mass="16517">MSISKKNGEGYYDPTAYDALTSVMKSEKAKKKADYKPLVYVCSPYSGDVDQNVKNARQFCRFALERNCIPLAPHLLFPQFMDDANPVEREMAMFMNYVLLGKCDELWVFGSQVTKGMELEIAVATKRNQKIRWFGRKAKGGQQNA</sequence>
<evidence type="ECO:0000313" key="3">
    <source>
        <dbReference type="Proteomes" id="UP000322619"/>
    </source>
</evidence>